<organism evidence="1">
    <name type="scientific">bioreactor metagenome</name>
    <dbReference type="NCBI Taxonomy" id="1076179"/>
    <lineage>
        <taxon>unclassified sequences</taxon>
        <taxon>metagenomes</taxon>
        <taxon>ecological metagenomes</taxon>
    </lineage>
</organism>
<protein>
    <submittedName>
        <fullName evidence="1">Uncharacterized protein</fullName>
    </submittedName>
</protein>
<evidence type="ECO:0000313" key="1">
    <source>
        <dbReference type="EMBL" id="MPM84468.1"/>
    </source>
</evidence>
<proteinExistence type="predicted"/>
<accession>A0A645D5W5</accession>
<dbReference type="EMBL" id="VSSQ01033007">
    <property type="protein sequence ID" value="MPM84468.1"/>
    <property type="molecule type" value="Genomic_DNA"/>
</dbReference>
<name>A0A645D5W5_9ZZZZ</name>
<sequence length="148" mass="15964">MPLASGGTKQGITFSVTVSDDPGEMLYYAVISIKPRKMLTIQQNPSLLKLTKEEEGLAANMASSSIFDASVKNEVPKRAAERAALWVQQQFEPNSKAAGISAGQAYEKNDIPARAFFDSTIIMDSGAVYGVTVCWPSMDIVQVTLLDS</sequence>
<comment type="caution">
    <text evidence="1">The sequence shown here is derived from an EMBL/GenBank/DDBJ whole genome shotgun (WGS) entry which is preliminary data.</text>
</comment>
<dbReference type="AlphaFoldDB" id="A0A645D5W5"/>
<gene>
    <name evidence="1" type="ORF">SDC9_131540</name>
</gene>
<reference evidence="1" key="1">
    <citation type="submission" date="2019-08" db="EMBL/GenBank/DDBJ databases">
        <authorList>
            <person name="Kucharzyk K."/>
            <person name="Murdoch R.W."/>
            <person name="Higgins S."/>
            <person name="Loffler F."/>
        </authorList>
    </citation>
    <scope>NUCLEOTIDE SEQUENCE</scope>
</reference>